<dbReference type="EMBL" id="JAGGDJ010000044">
    <property type="protein sequence ID" value="MBO7747975.1"/>
    <property type="molecule type" value="Genomic_DNA"/>
</dbReference>
<protein>
    <recommendedName>
        <fullName evidence="4">Copper amine oxidase-like protein</fullName>
    </recommendedName>
</protein>
<comment type="caution">
    <text evidence="2">The sequence shown here is derived from an EMBL/GenBank/DDBJ whole genome shotgun (WGS) entry which is preliminary data.</text>
</comment>
<evidence type="ECO:0000256" key="1">
    <source>
        <dbReference type="SAM" id="SignalP"/>
    </source>
</evidence>
<evidence type="ECO:0000313" key="3">
    <source>
        <dbReference type="Proteomes" id="UP000670947"/>
    </source>
</evidence>
<evidence type="ECO:0000313" key="2">
    <source>
        <dbReference type="EMBL" id="MBO7747975.1"/>
    </source>
</evidence>
<gene>
    <name evidence="2" type="ORF">I8J29_27660</name>
</gene>
<keyword evidence="3" id="KW-1185">Reference proteome</keyword>
<feature type="signal peptide" evidence="1">
    <location>
        <begin position="1"/>
        <end position="19"/>
    </location>
</feature>
<proteinExistence type="predicted"/>
<feature type="chain" id="PRO_5045363549" description="Copper amine oxidase-like protein" evidence="1">
    <location>
        <begin position="20"/>
        <end position="254"/>
    </location>
</feature>
<accession>A0ABS3WI56</accession>
<reference evidence="2 3" key="1">
    <citation type="submission" date="2021-03" db="EMBL/GenBank/DDBJ databases">
        <title>Paenibacillus artemisicola MWE-103 whole genome sequence.</title>
        <authorList>
            <person name="Ham Y.J."/>
        </authorList>
    </citation>
    <scope>NUCLEOTIDE SEQUENCE [LARGE SCALE GENOMIC DNA]</scope>
    <source>
        <strain evidence="2 3">MWE-103</strain>
    </source>
</reference>
<dbReference type="RefSeq" id="WP_208850586.1">
    <property type="nucleotide sequence ID" value="NZ_JAGGDJ010000044.1"/>
</dbReference>
<sequence length="254" mass="26866">MKRMKKLAASLLLAAAVGAAVPAAVSANGANLAVTVNGTVLVSSANHMTDGRVYVDLERFSGMTGINYVYDGKKHTAILNGSTLNVIETNRVPTVYIRNLANAAGAKSLTWNEKTRTAQMNFTAGLVVFGDVVSQNAGCVPQNRFTVGDGIVFRMKAQNPITGLLAEDAKLQVHLGTGEVLDMQLGQHPPDAPDGERFWSANYKVTDATPKGTLHYYVTAETPIMKGEYKPFQVAPSLITIVAPESAASGGTAN</sequence>
<evidence type="ECO:0008006" key="4">
    <source>
        <dbReference type="Google" id="ProtNLM"/>
    </source>
</evidence>
<dbReference type="Proteomes" id="UP000670947">
    <property type="component" value="Unassembled WGS sequence"/>
</dbReference>
<name>A0ABS3WI56_9BACL</name>
<organism evidence="2 3">
    <name type="scientific">Paenibacillus artemisiicola</name>
    <dbReference type="NCBI Taxonomy" id="1172618"/>
    <lineage>
        <taxon>Bacteria</taxon>
        <taxon>Bacillati</taxon>
        <taxon>Bacillota</taxon>
        <taxon>Bacilli</taxon>
        <taxon>Bacillales</taxon>
        <taxon>Paenibacillaceae</taxon>
        <taxon>Paenibacillus</taxon>
    </lineage>
</organism>
<keyword evidence="1" id="KW-0732">Signal</keyword>